<dbReference type="Proteomes" id="UP001500979">
    <property type="component" value="Unassembled WGS sequence"/>
</dbReference>
<organism evidence="1 2">
    <name type="scientific">Saccharopolyspora taberi</name>
    <dbReference type="NCBI Taxonomy" id="60895"/>
    <lineage>
        <taxon>Bacteria</taxon>
        <taxon>Bacillati</taxon>
        <taxon>Actinomycetota</taxon>
        <taxon>Actinomycetes</taxon>
        <taxon>Pseudonocardiales</taxon>
        <taxon>Pseudonocardiaceae</taxon>
        <taxon>Saccharopolyspora</taxon>
    </lineage>
</organism>
<name>A0ABN3VDZ4_9PSEU</name>
<evidence type="ECO:0000313" key="1">
    <source>
        <dbReference type="EMBL" id="GAA2793753.1"/>
    </source>
</evidence>
<accession>A0ABN3VDZ4</accession>
<gene>
    <name evidence="1" type="ORF">GCM10010470_30800</name>
</gene>
<protein>
    <submittedName>
        <fullName evidence="1">Uncharacterized protein</fullName>
    </submittedName>
</protein>
<comment type="caution">
    <text evidence="1">The sequence shown here is derived from an EMBL/GenBank/DDBJ whole genome shotgun (WGS) entry which is preliminary data.</text>
</comment>
<dbReference type="EMBL" id="BAAAUX010000014">
    <property type="protein sequence ID" value="GAA2793753.1"/>
    <property type="molecule type" value="Genomic_DNA"/>
</dbReference>
<evidence type="ECO:0000313" key="2">
    <source>
        <dbReference type="Proteomes" id="UP001500979"/>
    </source>
</evidence>
<reference evidence="1 2" key="1">
    <citation type="journal article" date="2019" name="Int. J. Syst. Evol. Microbiol.">
        <title>The Global Catalogue of Microorganisms (GCM) 10K type strain sequencing project: providing services to taxonomists for standard genome sequencing and annotation.</title>
        <authorList>
            <consortium name="The Broad Institute Genomics Platform"/>
            <consortium name="The Broad Institute Genome Sequencing Center for Infectious Disease"/>
            <person name="Wu L."/>
            <person name="Ma J."/>
        </authorList>
    </citation>
    <scope>NUCLEOTIDE SEQUENCE [LARGE SCALE GENOMIC DNA]</scope>
    <source>
        <strain evidence="1 2">JCM 9383</strain>
    </source>
</reference>
<sequence length="130" mass="14714">MVLLLRTRWSPGPDAGTDQPVLVTITDYTSNTHRDLPGIVRAGLRLRRAWPALDGAVGVWLWTIPRQRRAGSVAVWTGTEALRRFVGLPDHVAIMRHYHPRGRTRSTRWEHATADPAGIWSDAHRQLRQA</sequence>
<keyword evidence="2" id="KW-1185">Reference proteome</keyword>
<proteinExistence type="predicted"/>